<evidence type="ECO:0000256" key="1">
    <source>
        <dbReference type="ARBA" id="ARBA00023015"/>
    </source>
</evidence>
<dbReference type="InterPro" id="IPR001647">
    <property type="entry name" value="HTH_TetR"/>
</dbReference>
<dbReference type="InterPro" id="IPR023772">
    <property type="entry name" value="DNA-bd_HTH_TetR-type_CS"/>
</dbReference>
<organism evidence="6 7">
    <name type="scientific">Deinococcus yavapaiensis KR-236</name>
    <dbReference type="NCBI Taxonomy" id="694435"/>
    <lineage>
        <taxon>Bacteria</taxon>
        <taxon>Thermotogati</taxon>
        <taxon>Deinococcota</taxon>
        <taxon>Deinococci</taxon>
        <taxon>Deinococcales</taxon>
        <taxon>Deinococcaceae</taxon>
        <taxon>Deinococcus</taxon>
    </lineage>
</organism>
<keyword evidence="2 4" id="KW-0238">DNA-binding</keyword>
<evidence type="ECO:0000256" key="4">
    <source>
        <dbReference type="PROSITE-ProRule" id="PRU00335"/>
    </source>
</evidence>
<evidence type="ECO:0000256" key="2">
    <source>
        <dbReference type="ARBA" id="ARBA00023125"/>
    </source>
</evidence>
<dbReference type="GO" id="GO:0000976">
    <property type="term" value="F:transcription cis-regulatory region binding"/>
    <property type="evidence" value="ECO:0007669"/>
    <property type="project" value="TreeGrafter"/>
</dbReference>
<accession>A0A318S386</accession>
<evidence type="ECO:0000313" key="7">
    <source>
        <dbReference type="Proteomes" id="UP000248326"/>
    </source>
</evidence>
<dbReference type="InterPro" id="IPR050109">
    <property type="entry name" value="HTH-type_TetR-like_transc_reg"/>
</dbReference>
<sequence>MEEKTALGRRERKKLDTWRAIRHAALQLIAERGYANVSLDDIANAADVSRATLFNYFRSKEAILFDPDPEERDRWVAFMASRPADEAVWVSLEAFFLDYTGGYETKLRLQKQLQQDVPVRGAAGQDASARLTAFLTDWLRARLAAQGHDPEDAAFLLGVAFTAMSTAFARWNLNQDFAVFHDLIHRGFARVGRGLLTSP</sequence>
<dbReference type="SUPFAM" id="SSF46689">
    <property type="entry name" value="Homeodomain-like"/>
    <property type="match status" value="1"/>
</dbReference>
<dbReference type="PANTHER" id="PTHR30055">
    <property type="entry name" value="HTH-TYPE TRANSCRIPTIONAL REGULATOR RUTR"/>
    <property type="match status" value="1"/>
</dbReference>
<comment type="caution">
    <text evidence="6">The sequence shown here is derived from an EMBL/GenBank/DDBJ whole genome shotgun (WGS) entry which is preliminary data.</text>
</comment>
<feature type="DNA-binding region" description="H-T-H motif" evidence="4">
    <location>
        <begin position="38"/>
        <end position="57"/>
    </location>
</feature>
<proteinExistence type="predicted"/>
<dbReference type="EMBL" id="QJSX01000018">
    <property type="protein sequence ID" value="PYE50479.1"/>
    <property type="molecule type" value="Genomic_DNA"/>
</dbReference>
<name>A0A318S386_9DEIO</name>
<dbReference type="PRINTS" id="PR00455">
    <property type="entry name" value="HTHTETR"/>
</dbReference>
<evidence type="ECO:0000256" key="3">
    <source>
        <dbReference type="ARBA" id="ARBA00023163"/>
    </source>
</evidence>
<keyword evidence="1" id="KW-0805">Transcription regulation</keyword>
<dbReference type="Gene3D" id="1.10.10.60">
    <property type="entry name" value="Homeodomain-like"/>
    <property type="match status" value="1"/>
</dbReference>
<dbReference type="PANTHER" id="PTHR30055:SF234">
    <property type="entry name" value="HTH-TYPE TRANSCRIPTIONAL REGULATOR BETI"/>
    <property type="match status" value="1"/>
</dbReference>
<dbReference type="RefSeq" id="WP_170131176.1">
    <property type="nucleotide sequence ID" value="NZ_QJSX01000018.1"/>
</dbReference>
<evidence type="ECO:0000313" key="6">
    <source>
        <dbReference type="EMBL" id="PYE50479.1"/>
    </source>
</evidence>
<dbReference type="Pfam" id="PF00440">
    <property type="entry name" value="TetR_N"/>
    <property type="match status" value="1"/>
</dbReference>
<reference evidence="6 7" key="1">
    <citation type="submission" date="2018-06" db="EMBL/GenBank/DDBJ databases">
        <title>Genomic Encyclopedia of Type Strains, Phase IV (KMG-IV): sequencing the most valuable type-strain genomes for metagenomic binning, comparative biology and taxonomic classification.</title>
        <authorList>
            <person name="Goeker M."/>
        </authorList>
    </citation>
    <scope>NUCLEOTIDE SEQUENCE [LARGE SCALE GENOMIC DNA]</scope>
    <source>
        <strain evidence="6 7">DSM 18048</strain>
    </source>
</reference>
<keyword evidence="3" id="KW-0804">Transcription</keyword>
<dbReference type="GO" id="GO:0003700">
    <property type="term" value="F:DNA-binding transcription factor activity"/>
    <property type="evidence" value="ECO:0007669"/>
    <property type="project" value="TreeGrafter"/>
</dbReference>
<protein>
    <submittedName>
        <fullName evidence="6">TetR family transcriptional regulator</fullName>
    </submittedName>
</protein>
<dbReference type="Gene3D" id="1.10.357.10">
    <property type="entry name" value="Tetracycline Repressor, domain 2"/>
    <property type="match status" value="1"/>
</dbReference>
<gene>
    <name evidence="6" type="ORF">DES52_11896</name>
</gene>
<evidence type="ECO:0000259" key="5">
    <source>
        <dbReference type="PROSITE" id="PS50977"/>
    </source>
</evidence>
<dbReference type="PROSITE" id="PS01081">
    <property type="entry name" value="HTH_TETR_1"/>
    <property type="match status" value="1"/>
</dbReference>
<dbReference type="InterPro" id="IPR009057">
    <property type="entry name" value="Homeodomain-like_sf"/>
</dbReference>
<dbReference type="PROSITE" id="PS50977">
    <property type="entry name" value="HTH_TETR_2"/>
    <property type="match status" value="1"/>
</dbReference>
<feature type="domain" description="HTH tetR-type" evidence="5">
    <location>
        <begin position="15"/>
        <end position="75"/>
    </location>
</feature>
<dbReference type="AlphaFoldDB" id="A0A318S386"/>
<dbReference type="Proteomes" id="UP000248326">
    <property type="component" value="Unassembled WGS sequence"/>
</dbReference>
<keyword evidence="7" id="KW-1185">Reference proteome</keyword>